<accession>A0AB39YIT0</accession>
<dbReference type="AlphaFoldDB" id="A0AB39YIT0"/>
<protein>
    <submittedName>
        <fullName evidence="2">Uncharacterized protein</fullName>
    </submittedName>
</protein>
<evidence type="ECO:0000313" key="2">
    <source>
        <dbReference type="EMBL" id="XDV69490.1"/>
    </source>
</evidence>
<feature type="region of interest" description="Disordered" evidence="1">
    <location>
        <begin position="1"/>
        <end position="25"/>
    </location>
</feature>
<keyword evidence="2" id="KW-0614">Plasmid</keyword>
<proteinExistence type="predicted"/>
<organism evidence="2">
    <name type="scientific">Streptomyces sp. R33</name>
    <dbReference type="NCBI Taxonomy" id="3238629"/>
    <lineage>
        <taxon>Bacteria</taxon>
        <taxon>Bacillati</taxon>
        <taxon>Actinomycetota</taxon>
        <taxon>Actinomycetes</taxon>
        <taxon>Kitasatosporales</taxon>
        <taxon>Streptomycetaceae</taxon>
        <taxon>Streptomyces</taxon>
    </lineage>
</organism>
<dbReference type="RefSeq" id="WP_369780691.1">
    <property type="nucleotide sequence ID" value="NZ_CP165728.1"/>
</dbReference>
<sequence length="79" mass="8506">MELELHQVCSRSERVTMSDSQKNPDEDIVAETKAALRAAIVKAVEVELEQEEGPELGIDVHIKSGGHGKGTFSKAMGDA</sequence>
<geneLocation type="plasmid" evidence="2">
    <name>unnamed1</name>
</geneLocation>
<reference evidence="2" key="1">
    <citation type="submission" date="2024-08" db="EMBL/GenBank/DDBJ databases">
        <authorList>
            <person name="Yu S.T."/>
        </authorList>
    </citation>
    <scope>NUCLEOTIDE SEQUENCE</scope>
    <source>
        <strain evidence="2">R33</strain>
        <plasmid evidence="2">unnamed1</plasmid>
    </source>
</reference>
<evidence type="ECO:0000256" key="1">
    <source>
        <dbReference type="SAM" id="MobiDB-lite"/>
    </source>
</evidence>
<feature type="region of interest" description="Disordered" evidence="1">
    <location>
        <begin position="59"/>
        <end position="79"/>
    </location>
</feature>
<name>A0AB39YIT0_9ACTN</name>
<dbReference type="EMBL" id="CP165728">
    <property type="protein sequence ID" value="XDV69490.1"/>
    <property type="molecule type" value="Genomic_DNA"/>
</dbReference>
<gene>
    <name evidence="2" type="ORF">AB5J51_41985</name>
</gene>